<evidence type="ECO:0000313" key="2">
    <source>
        <dbReference type="EMBL" id="NYH25166.1"/>
    </source>
</evidence>
<name>A0A7Y9WQI8_9BURK</name>
<dbReference type="AlphaFoldDB" id="A0A7Y9WQI8"/>
<keyword evidence="3" id="KW-1185">Reference proteome</keyword>
<sequence length="97" mass="11032">MDYISLPNDPERSQRYELTWKFLTSNDERNPKVPDIDKIVPLPPAKLPSWDGTFQWQKEQDAAVPPQKPSDELIDELAQAKHLAPSTGLPPNRKPST</sequence>
<dbReference type="Proteomes" id="UP000540929">
    <property type="component" value="Unassembled WGS sequence"/>
</dbReference>
<proteinExistence type="predicted"/>
<dbReference type="InterPro" id="IPR045653">
    <property type="entry name" value="DUF6396"/>
</dbReference>
<evidence type="ECO:0000259" key="1">
    <source>
        <dbReference type="Pfam" id="PF19933"/>
    </source>
</evidence>
<evidence type="ECO:0000313" key="3">
    <source>
        <dbReference type="Proteomes" id="UP000540929"/>
    </source>
</evidence>
<comment type="caution">
    <text evidence="2">The sequence shown here is derived from an EMBL/GenBank/DDBJ whole genome shotgun (WGS) entry which is preliminary data.</text>
</comment>
<gene>
    <name evidence="2" type="ORF">GGD40_004737</name>
</gene>
<dbReference type="EMBL" id="JACCAS010000002">
    <property type="protein sequence ID" value="NYH25166.1"/>
    <property type="molecule type" value="Genomic_DNA"/>
</dbReference>
<organism evidence="2 3">
    <name type="scientific">Paraburkholderia bryophila</name>
    <dbReference type="NCBI Taxonomy" id="420952"/>
    <lineage>
        <taxon>Bacteria</taxon>
        <taxon>Pseudomonadati</taxon>
        <taxon>Pseudomonadota</taxon>
        <taxon>Betaproteobacteria</taxon>
        <taxon>Burkholderiales</taxon>
        <taxon>Burkholderiaceae</taxon>
        <taxon>Paraburkholderia</taxon>
    </lineage>
</organism>
<accession>A0A7Y9WQI8</accession>
<feature type="domain" description="DUF6396" evidence="1">
    <location>
        <begin position="1"/>
        <end position="90"/>
    </location>
</feature>
<reference evidence="2 3" key="1">
    <citation type="submission" date="2020-07" db="EMBL/GenBank/DDBJ databases">
        <title>Exploring microbial biodiversity for novel pathways involved in the catabolism of aromatic compounds derived from lignin.</title>
        <authorList>
            <person name="Elkins J."/>
        </authorList>
    </citation>
    <scope>NUCLEOTIDE SEQUENCE [LARGE SCALE GENOMIC DNA]</scope>
    <source>
        <strain evidence="2 3">H2C3C</strain>
    </source>
</reference>
<dbReference type="Pfam" id="PF19933">
    <property type="entry name" value="DUF6396"/>
    <property type="match status" value="1"/>
</dbReference>
<protein>
    <recommendedName>
        <fullName evidence="1">DUF6396 domain-containing protein</fullName>
    </recommendedName>
</protein>